<comment type="cofactor">
    <cofactor evidence="1">
        <name>a divalent metal cation</name>
        <dbReference type="ChEBI" id="CHEBI:60240"/>
    </cofactor>
</comment>
<keyword evidence="5" id="KW-1185">Reference proteome</keyword>
<feature type="domain" description="DDE Tnp4" evidence="3">
    <location>
        <begin position="4"/>
        <end position="124"/>
    </location>
</feature>
<sequence>MCAFKSDSVPGSVHDMSVFKEIVPLYKNFLTKEIEDINVNDAGSMFEWSILADKKYQGADKLLKVLTPPKGREMTEIDKRKFSERIMENFFGRIKMSFKIMNDTFRRSHEKYNIFIDICIALTNFHLINHFLRNNDHKFYESLKTKIIIEKKATMKKTN</sequence>
<evidence type="ECO:0000313" key="5">
    <source>
        <dbReference type="Proteomes" id="UP000078046"/>
    </source>
</evidence>
<evidence type="ECO:0000313" key="4">
    <source>
        <dbReference type="EMBL" id="OAF66063.1"/>
    </source>
</evidence>
<proteinExistence type="predicted"/>
<evidence type="ECO:0000259" key="3">
    <source>
        <dbReference type="Pfam" id="PF13359"/>
    </source>
</evidence>
<reference evidence="4 5" key="1">
    <citation type="submission" date="2016-04" db="EMBL/GenBank/DDBJ databases">
        <title>The genome of Intoshia linei affirms orthonectids as highly simplified spiralians.</title>
        <authorList>
            <person name="Mikhailov K.V."/>
            <person name="Slusarev G.S."/>
            <person name="Nikitin M.A."/>
            <person name="Logacheva M.D."/>
            <person name="Penin A."/>
            <person name="Aleoshin V."/>
            <person name="Panchin Y.V."/>
        </authorList>
    </citation>
    <scope>NUCLEOTIDE SEQUENCE [LARGE SCALE GENOMIC DNA]</scope>
    <source>
        <strain evidence="4">Intl2013</strain>
        <tissue evidence="4">Whole animal</tissue>
    </source>
</reference>
<accession>A0A177AXG6</accession>
<dbReference type="AlphaFoldDB" id="A0A177AXG6"/>
<gene>
    <name evidence="4" type="ORF">A3Q56_06184</name>
</gene>
<evidence type="ECO:0000256" key="2">
    <source>
        <dbReference type="ARBA" id="ARBA00022723"/>
    </source>
</evidence>
<comment type="caution">
    <text evidence="4">The sequence shown here is derived from an EMBL/GenBank/DDBJ whole genome shotgun (WGS) entry which is preliminary data.</text>
</comment>
<keyword evidence="2" id="KW-0479">Metal-binding</keyword>
<dbReference type="GO" id="GO:0046872">
    <property type="term" value="F:metal ion binding"/>
    <property type="evidence" value="ECO:0007669"/>
    <property type="project" value="UniProtKB-KW"/>
</dbReference>
<dbReference type="OrthoDB" id="122071at2759"/>
<name>A0A177AXG6_9BILA</name>
<dbReference type="InterPro" id="IPR027806">
    <property type="entry name" value="HARBI1_dom"/>
</dbReference>
<dbReference type="EMBL" id="LWCA01001049">
    <property type="protein sequence ID" value="OAF66063.1"/>
    <property type="molecule type" value="Genomic_DNA"/>
</dbReference>
<organism evidence="4 5">
    <name type="scientific">Intoshia linei</name>
    <dbReference type="NCBI Taxonomy" id="1819745"/>
    <lineage>
        <taxon>Eukaryota</taxon>
        <taxon>Metazoa</taxon>
        <taxon>Spiralia</taxon>
        <taxon>Lophotrochozoa</taxon>
        <taxon>Mesozoa</taxon>
        <taxon>Orthonectida</taxon>
        <taxon>Rhopaluridae</taxon>
        <taxon>Intoshia</taxon>
    </lineage>
</organism>
<dbReference type="Proteomes" id="UP000078046">
    <property type="component" value="Unassembled WGS sequence"/>
</dbReference>
<dbReference type="Pfam" id="PF13359">
    <property type="entry name" value="DDE_Tnp_4"/>
    <property type="match status" value="1"/>
</dbReference>
<protein>
    <recommendedName>
        <fullName evidence="3">DDE Tnp4 domain-containing protein</fullName>
    </recommendedName>
</protein>
<evidence type="ECO:0000256" key="1">
    <source>
        <dbReference type="ARBA" id="ARBA00001968"/>
    </source>
</evidence>